<proteinExistence type="predicted"/>
<dbReference type="SUPFAM" id="SSF54106">
    <property type="entry name" value="LysM domain"/>
    <property type="match status" value="1"/>
</dbReference>
<dbReference type="Gene3D" id="3.10.350.10">
    <property type="entry name" value="LysM domain"/>
    <property type="match status" value="1"/>
</dbReference>
<feature type="region of interest" description="Disordered" evidence="1">
    <location>
        <begin position="327"/>
        <end position="427"/>
    </location>
</feature>
<gene>
    <name evidence="3" type="ORF">BGLFYP119_00221</name>
</gene>
<feature type="compositionally biased region" description="Polar residues" evidence="1">
    <location>
        <begin position="412"/>
        <end position="427"/>
    </location>
</feature>
<evidence type="ECO:0000313" key="3">
    <source>
        <dbReference type="EMBL" id="VYT32677.1"/>
    </source>
</evidence>
<dbReference type="InterPro" id="IPR036779">
    <property type="entry name" value="LysM_dom_sf"/>
</dbReference>
<evidence type="ECO:0000256" key="1">
    <source>
        <dbReference type="SAM" id="MobiDB-lite"/>
    </source>
</evidence>
<sequence length="474" mass="54135">MIEVIYKDEKQEAKGSEGIFSVPKNIRQIGQIRDGFRIYMEDYVYTFLTKASGGEKEQGEERNTLAVLTGETKWEAGITYIFVKGAILGEPKELSPEHIEFTDLLWQQIHEEAEKYFQGQEIVGWFFGGRSLLMEAGEVFCRVHLTHFGGEKILMLMDPAEREEAFFRYENNFLVKQSGYYLYYEKNPMMQTYMLEKNAEFEKDRKEEVPDEAVKAFRKIIQKKKNVEEKETEAAEERPSVFSYAATACLAVAVIAAGVRFYQNYQAIQRVQEKTEAVSSSAVGEENIEKSVLEDARKTNKGIEAMPKEEAEKIIKKEEKIEEHIEKQKELVEGTGEQSREREKEEDLAGNISGKSEKSEEDKEDVETSKSAESLSQEEQAIYKEESDLRKAERRVRASQEKEGQNMENRNRQNSGSLETAAGNGTSYIIKPGDTLYQISLEKYGSMDAVAEICRMNGISAEEIIYPGQIIVLP</sequence>
<protein>
    <submittedName>
        <fullName evidence="3">LysM domain protein</fullName>
    </submittedName>
</protein>
<dbReference type="PROSITE" id="PS51782">
    <property type="entry name" value="LYSM"/>
    <property type="match status" value="1"/>
</dbReference>
<feature type="compositionally biased region" description="Basic and acidic residues" evidence="1">
    <location>
        <begin position="355"/>
        <end position="370"/>
    </location>
</feature>
<dbReference type="CDD" id="cd00118">
    <property type="entry name" value="LysM"/>
    <property type="match status" value="1"/>
</dbReference>
<feature type="domain" description="LysM" evidence="2">
    <location>
        <begin position="426"/>
        <end position="473"/>
    </location>
</feature>
<organism evidence="3">
    <name type="scientific">Blautia glucerasea</name>
    <dbReference type="NCBI Taxonomy" id="536633"/>
    <lineage>
        <taxon>Bacteria</taxon>
        <taxon>Bacillati</taxon>
        <taxon>Bacillota</taxon>
        <taxon>Clostridia</taxon>
        <taxon>Lachnospirales</taxon>
        <taxon>Lachnospiraceae</taxon>
        <taxon>Blautia</taxon>
    </lineage>
</organism>
<dbReference type="SMART" id="SM00257">
    <property type="entry name" value="LysM"/>
    <property type="match status" value="1"/>
</dbReference>
<feature type="compositionally biased region" description="Basic and acidic residues" evidence="1">
    <location>
        <begin position="327"/>
        <end position="347"/>
    </location>
</feature>
<dbReference type="Pfam" id="PF01476">
    <property type="entry name" value="LysM"/>
    <property type="match status" value="1"/>
</dbReference>
<name>A0A6N2VSH5_9FIRM</name>
<feature type="compositionally biased region" description="Basic and acidic residues" evidence="1">
    <location>
        <begin position="381"/>
        <end position="411"/>
    </location>
</feature>
<evidence type="ECO:0000259" key="2">
    <source>
        <dbReference type="PROSITE" id="PS51782"/>
    </source>
</evidence>
<reference evidence="3" key="1">
    <citation type="submission" date="2019-11" db="EMBL/GenBank/DDBJ databases">
        <authorList>
            <person name="Feng L."/>
        </authorList>
    </citation>
    <scope>NUCLEOTIDE SEQUENCE</scope>
    <source>
        <strain evidence="3">BgluceraseaLFYP119</strain>
    </source>
</reference>
<dbReference type="RefSeq" id="WP_156355459.1">
    <property type="nucleotide sequence ID" value="NZ_CACRST010000029.1"/>
</dbReference>
<dbReference type="InterPro" id="IPR018392">
    <property type="entry name" value="LysM"/>
</dbReference>
<accession>A0A6N2VSH5</accession>
<dbReference type="AlphaFoldDB" id="A0A6N2VSH5"/>
<dbReference type="EMBL" id="CACRST010000029">
    <property type="protein sequence ID" value="VYT32677.1"/>
    <property type="molecule type" value="Genomic_DNA"/>
</dbReference>